<dbReference type="eggNOG" id="ENOG502S1NY">
    <property type="taxonomic scope" value="Eukaryota"/>
</dbReference>
<reference evidence="3" key="2">
    <citation type="submission" date="2013-12" db="EMBL/GenBank/DDBJ databases">
        <authorList>
            <person name="Yu Y."/>
            <person name="Lee S."/>
            <person name="de Baynast K."/>
            <person name="Wissotski M."/>
            <person name="Liu L."/>
            <person name="Talag J."/>
            <person name="Goicoechea J."/>
            <person name="Angelova A."/>
            <person name="Jetty R."/>
            <person name="Kudrna D."/>
            <person name="Golser W."/>
            <person name="Rivera L."/>
            <person name="Zhang J."/>
            <person name="Wing R."/>
        </authorList>
    </citation>
    <scope>NUCLEOTIDE SEQUENCE</scope>
</reference>
<organism evidence="2 3">
    <name type="scientific">Leersia perrieri</name>
    <dbReference type="NCBI Taxonomy" id="77586"/>
    <lineage>
        <taxon>Eukaryota</taxon>
        <taxon>Viridiplantae</taxon>
        <taxon>Streptophyta</taxon>
        <taxon>Embryophyta</taxon>
        <taxon>Tracheophyta</taxon>
        <taxon>Spermatophyta</taxon>
        <taxon>Magnoliopsida</taxon>
        <taxon>Liliopsida</taxon>
        <taxon>Poales</taxon>
        <taxon>Poaceae</taxon>
        <taxon>BOP clade</taxon>
        <taxon>Oryzoideae</taxon>
        <taxon>Oryzeae</taxon>
        <taxon>Oryzinae</taxon>
        <taxon>Leersia</taxon>
    </lineage>
</organism>
<keyword evidence="3" id="KW-1185">Reference proteome</keyword>
<dbReference type="Proteomes" id="UP000032180">
    <property type="component" value="Chromosome 3"/>
</dbReference>
<dbReference type="HOGENOM" id="CLU_904186_0_0_1"/>
<reference evidence="2 3" key="1">
    <citation type="submission" date="2012-08" db="EMBL/GenBank/DDBJ databases">
        <title>Oryza genome evolution.</title>
        <authorList>
            <person name="Wing R.A."/>
        </authorList>
    </citation>
    <scope>NUCLEOTIDE SEQUENCE</scope>
</reference>
<dbReference type="PANTHER" id="PTHR36043">
    <property type="entry name" value="2,3-BISPHOSPHOGLYCERATE-INDEPENDENT PHOSPHOGLYCERATE MUTASE"/>
    <property type="match status" value="1"/>
</dbReference>
<dbReference type="Gramene" id="LPERR03G11610.1">
    <property type="protein sequence ID" value="LPERR03G11610.1"/>
    <property type="gene ID" value="LPERR03G11610"/>
</dbReference>
<dbReference type="EnsemblPlants" id="LPERR03G11610.1">
    <property type="protein sequence ID" value="LPERR03G11610.1"/>
    <property type="gene ID" value="LPERR03G11610"/>
</dbReference>
<name>A0A0D9VSQ7_9ORYZ</name>
<feature type="region of interest" description="Disordered" evidence="1">
    <location>
        <begin position="141"/>
        <end position="169"/>
    </location>
</feature>
<evidence type="ECO:0000313" key="3">
    <source>
        <dbReference type="Proteomes" id="UP000032180"/>
    </source>
</evidence>
<evidence type="ECO:0000256" key="1">
    <source>
        <dbReference type="SAM" id="MobiDB-lite"/>
    </source>
</evidence>
<accession>A0A0D9VSQ7</accession>
<protein>
    <submittedName>
        <fullName evidence="2">Uncharacterized protein</fullName>
    </submittedName>
</protein>
<sequence>MENGDGEENRLSGADTIRVERVLFGGYFSFGTSDRNLTVCGCVQACSRVPEFVDRKTTRPVCRTGVRRDGGRFAECELGSVPQPRGLAKIESHTGTHESNAAVAVLLSPLRPRNERRGGLHREAFPAGRCPSETARLFPATTLFHPPPHGDKNEKPRGSGGERISDREARAGRGMGVLLLLGSGRFLARRPPLALAPRCSRGSPEQGSGGGDKGDTSSTDWDKAWSTFKKKGKKTLFSEFSPNKYVSWNPRRSEYPLSEEVDPIRRTERGDYHHLDIANLYISCSKQVTEEVTNMSWNVELRSQNLAS</sequence>
<reference evidence="2" key="3">
    <citation type="submission" date="2015-04" db="UniProtKB">
        <authorList>
            <consortium name="EnsemblPlants"/>
        </authorList>
    </citation>
    <scope>IDENTIFICATION</scope>
</reference>
<dbReference type="PANTHER" id="PTHR36043:SF1">
    <property type="entry name" value="2,3-BISPHOSPHOGLYCERATE-INDEPENDENT PHOSPHOGLYCERATE MUTASE"/>
    <property type="match status" value="1"/>
</dbReference>
<dbReference type="AlphaFoldDB" id="A0A0D9VSQ7"/>
<feature type="region of interest" description="Disordered" evidence="1">
    <location>
        <begin position="195"/>
        <end position="220"/>
    </location>
</feature>
<dbReference type="STRING" id="77586.A0A0D9VSQ7"/>
<evidence type="ECO:0000313" key="2">
    <source>
        <dbReference type="EnsemblPlants" id="LPERR03G11610.1"/>
    </source>
</evidence>
<proteinExistence type="predicted"/>
<feature type="compositionally biased region" description="Basic and acidic residues" evidence="1">
    <location>
        <begin position="148"/>
        <end position="157"/>
    </location>
</feature>